<proteinExistence type="predicted"/>
<dbReference type="InterPro" id="IPR002355">
    <property type="entry name" value="Cu_oxidase_Cu_BS"/>
</dbReference>
<dbReference type="GO" id="GO:0005507">
    <property type="term" value="F:copper ion binding"/>
    <property type="evidence" value="ECO:0007669"/>
    <property type="project" value="InterPro"/>
</dbReference>
<protein>
    <submittedName>
        <fullName evidence="7">Multicopper oxidase family protein</fullName>
    </submittedName>
</protein>
<dbReference type="Pfam" id="PF07731">
    <property type="entry name" value="Cu-oxidase_2"/>
    <property type="match status" value="1"/>
</dbReference>
<keyword evidence="1" id="KW-0479">Metal-binding</keyword>
<name>A0A933GMN6_UNCTE</name>
<evidence type="ECO:0000259" key="4">
    <source>
        <dbReference type="Pfam" id="PF00394"/>
    </source>
</evidence>
<dbReference type="CDD" id="cd13860">
    <property type="entry name" value="CuRO_1_2dMco_1"/>
    <property type="match status" value="1"/>
</dbReference>
<dbReference type="InterPro" id="IPR001117">
    <property type="entry name" value="Cu-oxidase_2nd"/>
</dbReference>
<organism evidence="7 8">
    <name type="scientific">Tectimicrobiota bacterium</name>
    <dbReference type="NCBI Taxonomy" id="2528274"/>
    <lineage>
        <taxon>Bacteria</taxon>
        <taxon>Pseudomonadati</taxon>
        <taxon>Nitrospinota/Tectimicrobiota group</taxon>
        <taxon>Candidatus Tectimicrobiota</taxon>
    </lineage>
</organism>
<dbReference type="InterPro" id="IPR045087">
    <property type="entry name" value="Cu-oxidase_fam"/>
</dbReference>
<dbReference type="PANTHER" id="PTHR11709:SF394">
    <property type="entry name" value="FI03373P-RELATED"/>
    <property type="match status" value="1"/>
</dbReference>
<evidence type="ECO:0000259" key="5">
    <source>
        <dbReference type="Pfam" id="PF07731"/>
    </source>
</evidence>
<dbReference type="AlphaFoldDB" id="A0A933GMN6"/>
<dbReference type="PANTHER" id="PTHR11709">
    <property type="entry name" value="MULTI-COPPER OXIDASE"/>
    <property type="match status" value="1"/>
</dbReference>
<dbReference type="GO" id="GO:0016491">
    <property type="term" value="F:oxidoreductase activity"/>
    <property type="evidence" value="ECO:0007669"/>
    <property type="project" value="UniProtKB-KW"/>
</dbReference>
<evidence type="ECO:0000256" key="2">
    <source>
        <dbReference type="ARBA" id="ARBA00023002"/>
    </source>
</evidence>
<dbReference type="InterPro" id="IPR011707">
    <property type="entry name" value="Cu-oxidase-like_N"/>
</dbReference>
<dbReference type="Pfam" id="PF00394">
    <property type="entry name" value="Cu-oxidase"/>
    <property type="match status" value="1"/>
</dbReference>
<evidence type="ECO:0000256" key="1">
    <source>
        <dbReference type="ARBA" id="ARBA00022723"/>
    </source>
</evidence>
<evidence type="ECO:0000256" key="3">
    <source>
        <dbReference type="ARBA" id="ARBA00023008"/>
    </source>
</evidence>
<gene>
    <name evidence="7" type="ORF">HY730_06150</name>
</gene>
<feature type="domain" description="Plastocyanin-like" evidence="6">
    <location>
        <begin position="64"/>
        <end position="172"/>
    </location>
</feature>
<dbReference type="CDD" id="cd04202">
    <property type="entry name" value="CuRO_D2_2dMcoN_like"/>
    <property type="match status" value="1"/>
</dbReference>
<keyword evidence="3" id="KW-0186">Copper</keyword>
<dbReference type="Proteomes" id="UP000772181">
    <property type="component" value="Unassembled WGS sequence"/>
</dbReference>
<dbReference type="PROSITE" id="PS00080">
    <property type="entry name" value="MULTICOPPER_OXIDASE2"/>
    <property type="match status" value="1"/>
</dbReference>
<dbReference type="Gene3D" id="2.60.40.420">
    <property type="entry name" value="Cupredoxins - blue copper proteins"/>
    <property type="match status" value="2"/>
</dbReference>
<feature type="domain" description="Plastocyanin-like" evidence="4">
    <location>
        <begin position="234"/>
        <end position="326"/>
    </location>
</feature>
<evidence type="ECO:0000259" key="6">
    <source>
        <dbReference type="Pfam" id="PF07732"/>
    </source>
</evidence>
<feature type="domain" description="Plastocyanin-like" evidence="5">
    <location>
        <begin position="389"/>
        <end position="496"/>
    </location>
</feature>
<sequence>MEDVRTRNLSRRKFMKLAFQVGVGVMAFSAGRHLLSGQVKSSLYTVTGGIREITLEAWEIDWQLAPGKVVKAMAYNGQVPGPEIRLSEGERVKIILKNSLKVPTTIHWHGVDVPNEMDGVPGVTQKAVEPGETYTYEFTALPAGTRWYHTHSLEGGQLDRGLFGPLIIEPSKPDAFSTDRDYTLVLDDWVTNPGFSPGDTQRGRRDLFSGKGMGNMMRGRMRGMMEGMMGMRNKEAHDTMTINGRAYPDTLPLQVKEGELIRLRLINASSSHRHLIHLAGHQFRVSHSDGNPLAAAEEVDAVPIAAGERYDLLFRADRPGSWFLSCLEPGHAEAGERLILIYEGREKAKPEAEWMKRLNLNFWSYSKGKGQNLLPPPSGRTVIYDFVLSGGMMGSDVWTINGKVYPDTDYLRLRKGDLARVRFMNMSMENHPMHLHGQSFRITEVNRQRLPDPLVKDTVDIEAHMGSVEIEFTAQNPGDWFFHCHKSRHMKGGMITLAQIRE</sequence>
<dbReference type="Pfam" id="PF07732">
    <property type="entry name" value="Cu-oxidase_3"/>
    <property type="match status" value="1"/>
</dbReference>
<dbReference type="InterPro" id="IPR008972">
    <property type="entry name" value="Cupredoxin"/>
</dbReference>
<comment type="caution">
    <text evidence="7">The sequence shown here is derived from an EMBL/GenBank/DDBJ whole genome shotgun (WGS) entry which is preliminary data.</text>
</comment>
<evidence type="ECO:0000313" key="7">
    <source>
        <dbReference type="EMBL" id="MBI4595945.1"/>
    </source>
</evidence>
<dbReference type="InterPro" id="IPR011706">
    <property type="entry name" value="Cu-oxidase_C"/>
</dbReference>
<accession>A0A933GMN6</accession>
<evidence type="ECO:0000313" key="8">
    <source>
        <dbReference type="Proteomes" id="UP000772181"/>
    </source>
</evidence>
<dbReference type="SUPFAM" id="SSF49503">
    <property type="entry name" value="Cupredoxins"/>
    <property type="match status" value="3"/>
</dbReference>
<keyword evidence="2" id="KW-0560">Oxidoreductase</keyword>
<dbReference type="EMBL" id="JACQWF010000273">
    <property type="protein sequence ID" value="MBI4595945.1"/>
    <property type="molecule type" value="Genomic_DNA"/>
</dbReference>
<reference evidence="7" key="1">
    <citation type="submission" date="2020-07" db="EMBL/GenBank/DDBJ databases">
        <title>Huge and variable diversity of episymbiotic CPR bacteria and DPANN archaea in groundwater ecosystems.</title>
        <authorList>
            <person name="He C.Y."/>
            <person name="Keren R."/>
            <person name="Whittaker M."/>
            <person name="Farag I.F."/>
            <person name="Doudna J."/>
            <person name="Cate J.H.D."/>
            <person name="Banfield J.F."/>
        </authorList>
    </citation>
    <scope>NUCLEOTIDE SEQUENCE</scope>
    <source>
        <strain evidence="7">NC_groundwater_1482_Ag_S-0.65um_47_24</strain>
    </source>
</reference>